<dbReference type="EMBL" id="JAQQFR010000005">
    <property type="protein sequence ID" value="MFL9878513.1"/>
    <property type="molecule type" value="Genomic_DNA"/>
</dbReference>
<name>A0ABW8Z6P5_9BURK</name>
<evidence type="ECO:0000313" key="2">
    <source>
        <dbReference type="EMBL" id="MFL9878513.1"/>
    </source>
</evidence>
<dbReference type="RefSeq" id="WP_408167508.1">
    <property type="nucleotide sequence ID" value="NZ_JAQQFR010000005.1"/>
</dbReference>
<comment type="caution">
    <text evidence="2">The sequence shown here is derived from an EMBL/GenBank/DDBJ whole genome shotgun (WGS) entry which is preliminary data.</text>
</comment>
<evidence type="ECO:0000313" key="3">
    <source>
        <dbReference type="Proteomes" id="UP001629214"/>
    </source>
</evidence>
<accession>A0ABW8Z6P5</accession>
<evidence type="ECO:0008006" key="4">
    <source>
        <dbReference type="Google" id="ProtNLM"/>
    </source>
</evidence>
<organism evidence="2 3">
    <name type="scientific">Herbaspirillum rhizosphaerae</name>
    <dbReference type="NCBI Taxonomy" id="346179"/>
    <lineage>
        <taxon>Bacteria</taxon>
        <taxon>Pseudomonadati</taxon>
        <taxon>Pseudomonadota</taxon>
        <taxon>Betaproteobacteria</taxon>
        <taxon>Burkholderiales</taxon>
        <taxon>Oxalobacteraceae</taxon>
        <taxon>Herbaspirillum</taxon>
    </lineage>
</organism>
<feature type="chain" id="PRO_5045577940" description="Small metal-binding protein" evidence="1">
    <location>
        <begin position="23"/>
        <end position="150"/>
    </location>
</feature>
<reference evidence="2 3" key="1">
    <citation type="journal article" date="2024" name="Chem. Sci.">
        <title>Discovery of megapolipeptins by genome mining of a Burkholderiales bacteria collection.</title>
        <authorList>
            <person name="Paulo B.S."/>
            <person name="Recchia M.J.J."/>
            <person name="Lee S."/>
            <person name="Fergusson C.H."/>
            <person name="Romanowski S.B."/>
            <person name="Hernandez A."/>
            <person name="Krull N."/>
            <person name="Liu D.Y."/>
            <person name="Cavanagh H."/>
            <person name="Bos A."/>
            <person name="Gray C.A."/>
            <person name="Murphy B.T."/>
            <person name="Linington R.G."/>
            <person name="Eustaquio A.S."/>
        </authorList>
    </citation>
    <scope>NUCLEOTIDE SEQUENCE [LARGE SCALE GENOMIC DNA]</scope>
    <source>
        <strain evidence="2 3">RL21-008-BIB-B</strain>
    </source>
</reference>
<evidence type="ECO:0000256" key="1">
    <source>
        <dbReference type="SAM" id="SignalP"/>
    </source>
</evidence>
<sequence length="150" mass="16956">MKKIFVALAMTTSAFAAVTAHADEPGRHPFYAHAKVDLDQARWLIDHRPGDNWQMGRSEQVALREIDLAARDVTQLGLDVGKDMFRPERADAHPDRRGRLHDAAETLEKAHQDLAHEEDDPRVRGLQRDALRHVDVALHATRDAIREAGY</sequence>
<keyword evidence="3" id="KW-1185">Reference proteome</keyword>
<protein>
    <recommendedName>
        <fullName evidence="4">Small metal-binding protein</fullName>
    </recommendedName>
</protein>
<keyword evidence="1" id="KW-0732">Signal</keyword>
<dbReference type="Proteomes" id="UP001629214">
    <property type="component" value="Unassembled WGS sequence"/>
</dbReference>
<feature type="signal peptide" evidence="1">
    <location>
        <begin position="1"/>
        <end position="22"/>
    </location>
</feature>
<gene>
    <name evidence="2" type="ORF">PQR63_08975</name>
</gene>
<proteinExistence type="predicted"/>